<name>A0A6A6Q0V6_9PEZI</name>
<protein>
    <recommendedName>
        <fullName evidence="5">Secreted protein</fullName>
    </recommendedName>
</protein>
<feature type="compositionally biased region" description="Basic and acidic residues" evidence="1">
    <location>
        <begin position="69"/>
        <end position="78"/>
    </location>
</feature>
<keyword evidence="4" id="KW-1185">Reference proteome</keyword>
<dbReference type="GeneID" id="54473520"/>
<evidence type="ECO:0000313" key="3">
    <source>
        <dbReference type="EMBL" id="KAF2485895.1"/>
    </source>
</evidence>
<evidence type="ECO:0000256" key="2">
    <source>
        <dbReference type="SAM" id="SignalP"/>
    </source>
</evidence>
<evidence type="ECO:0000313" key="4">
    <source>
        <dbReference type="Proteomes" id="UP000799767"/>
    </source>
</evidence>
<feature type="chain" id="PRO_5025411560" description="Secreted protein" evidence="2">
    <location>
        <begin position="30"/>
        <end position="78"/>
    </location>
</feature>
<dbReference type="EMBL" id="MU001632">
    <property type="protein sequence ID" value="KAF2485895.1"/>
    <property type="molecule type" value="Genomic_DNA"/>
</dbReference>
<proteinExistence type="predicted"/>
<dbReference type="Proteomes" id="UP000799767">
    <property type="component" value="Unassembled WGS sequence"/>
</dbReference>
<feature type="signal peptide" evidence="2">
    <location>
        <begin position="1"/>
        <end position="29"/>
    </location>
</feature>
<gene>
    <name evidence="3" type="ORF">BDY17DRAFT_290486</name>
</gene>
<accession>A0A6A6Q0V6</accession>
<dbReference type="AlphaFoldDB" id="A0A6A6Q0V6"/>
<reference evidence="3" key="1">
    <citation type="journal article" date="2020" name="Stud. Mycol.">
        <title>101 Dothideomycetes genomes: a test case for predicting lifestyles and emergence of pathogens.</title>
        <authorList>
            <person name="Haridas S."/>
            <person name="Albert R."/>
            <person name="Binder M."/>
            <person name="Bloem J."/>
            <person name="Labutti K."/>
            <person name="Salamov A."/>
            <person name="Andreopoulos B."/>
            <person name="Baker S."/>
            <person name="Barry K."/>
            <person name="Bills G."/>
            <person name="Bluhm B."/>
            <person name="Cannon C."/>
            <person name="Castanera R."/>
            <person name="Culley D."/>
            <person name="Daum C."/>
            <person name="Ezra D."/>
            <person name="Gonzalez J."/>
            <person name="Henrissat B."/>
            <person name="Kuo A."/>
            <person name="Liang C."/>
            <person name="Lipzen A."/>
            <person name="Lutzoni F."/>
            <person name="Magnuson J."/>
            <person name="Mondo S."/>
            <person name="Nolan M."/>
            <person name="Ohm R."/>
            <person name="Pangilinan J."/>
            <person name="Park H.-J."/>
            <person name="Ramirez L."/>
            <person name="Alfaro M."/>
            <person name="Sun H."/>
            <person name="Tritt A."/>
            <person name="Yoshinaga Y."/>
            <person name="Zwiers L.-H."/>
            <person name="Turgeon B."/>
            <person name="Goodwin S."/>
            <person name="Spatafora J."/>
            <person name="Crous P."/>
            <person name="Grigoriev I."/>
        </authorList>
    </citation>
    <scope>NUCLEOTIDE SEQUENCE</scope>
    <source>
        <strain evidence="3">CBS 113389</strain>
    </source>
</reference>
<sequence>MPAIAPPQFPTLLPLLIHLLLGLVTPVCRCPGFEALVRSPHDALQQRQGEDGIHEQASSLSSLHLSQRCHREYPHPTQ</sequence>
<evidence type="ECO:0008006" key="5">
    <source>
        <dbReference type="Google" id="ProtNLM"/>
    </source>
</evidence>
<dbReference type="RefSeq" id="XP_033592464.1">
    <property type="nucleotide sequence ID" value="XM_033732518.1"/>
</dbReference>
<evidence type="ECO:0000256" key="1">
    <source>
        <dbReference type="SAM" id="MobiDB-lite"/>
    </source>
</evidence>
<feature type="region of interest" description="Disordered" evidence="1">
    <location>
        <begin position="46"/>
        <end position="78"/>
    </location>
</feature>
<keyword evidence="2" id="KW-0732">Signal</keyword>
<organism evidence="3 4">
    <name type="scientific">Neohortaea acidophila</name>
    <dbReference type="NCBI Taxonomy" id="245834"/>
    <lineage>
        <taxon>Eukaryota</taxon>
        <taxon>Fungi</taxon>
        <taxon>Dikarya</taxon>
        <taxon>Ascomycota</taxon>
        <taxon>Pezizomycotina</taxon>
        <taxon>Dothideomycetes</taxon>
        <taxon>Dothideomycetidae</taxon>
        <taxon>Mycosphaerellales</taxon>
        <taxon>Teratosphaeriaceae</taxon>
        <taxon>Neohortaea</taxon>
    </lineage>
</organism>